<sequence>MKAIKSDLEAELPIVPTRTVSDFVQEFIGVKKPDKVKVKNPTGVRPKGREKQKRIKSGREISMKKSIKKINKKKNGCGVCGSTDHNRRTCPQKNDVDVLYPVVVVPGGSGHVDGGLRDGAFEVVVPGGSDHVDGGLRDGASGSVSV</sequence>
<name>A0ABQ5GZ57_9ASTR</name>
<reference evidence="1" key="1">
    <citation type="journal article" date="2022" name="Int. J. Mol. Sci.">
        <title>Draft Genome of Tanacetum Coccineum: Genomic Comparison of Closely Related Tanacetum-Family Plants.</title>
        <authorList>
            <person name="Yamashiro T."/>
            <person name="Shiraishi A."/>
            <person name="Nakayama K."/>
            <person name="Satake H."/>
        </authorList>
    </citation>
    <scope>NUCLEOTIDE SEQUENCE</scope>
</reference>
<evidence type="ECO:0000313" key="1">
    <source>
        <dbReference type="EMBL" id="GJT80927.1"/>
    </source>
</evidence>
<organism evidence="1 2">
    <name type="scientific">Tanacetum coccineum</name>
    <dbReference type="NCBI Taxonomy" id="301880"/>
    <lineage>
        <taxon>Eukaryota</taxon>
        <taxon>Viridiplantae</taxon>
        <taxon>Streptophyta</taxon>
        <taxon>Embryophyta</taxon>
        <taxon>Tracheophyta</taxon>
        <taxon>Spermatophyta</taxon>
        <taxon>Magnoliopsida</taxon>
        <taxon>eudicotyledons</taxon>
        <taxon>Gunneridae</taxon>
        <taxon>Pentapetalae</taxon>
        <taxon>asterids</taxon>
        <taxon>campanulids</taxon>
        <taxon>Asterales</taxon>
        <taxon>Asteraceae</taxon>
        <taxon>Asteroideae</taxon>
        <taxon>Anthemideae</taxon>
        <taxon>Anthemidinae</taxon>
        <taxon>Tanacetum</taxon>
    </lineage>
</organism>
<dbReference type="Proteomes" id="UP001151760">
    <property type="component" value="Unassembled WGS sequence"/>
</dbReference>
<gene>
    <name evidence="1" type="ORF">Tco_1055269</name>
</gene>
<comment type="caution">
    <text evidence="1">The sequence shown here is derived from an EMBL/GenBank/DDBJ whole genome shotgun (WGS) entry which is preliminary data.</text>
</comment>
<protein>
    <submittedName>
        <fullName evidence="1">Uncharacterized protein</fullName>
    </submittedName>
</protein>
<reference evidence="1" key="2">
    <citation type="submission" date="2022-01" db="EMBL/GenBank/DDBJ databases">
        <authorList>
            <person name="Yamashiro T."/>
            <person name="Shiraishi A."/>
            <person name="Satake H."/>
            <person name="Nakayama K."/>
        </authorList>
    </citation>
    <scope>NUCLEOTIDE SEQUENCE</scope>
</reference>
<keyword evidence="2" id="KW-1185">Reference proteome</keyword>
<accession>A0ABQ5GZ57</accession>
<proteinExistence type="predicted"/>
<dbReference type="EMBL" id="BQNB010019036">
    <property type="protein sequence ID" value="GJT80927.1"/>
    <property type="molecule type" value="Genomic_DNA"/>
</dbReference>
<evidence type="ECO:0000313" key="2">
    <source>
        <dbReference type="Proteomes" id="UP001151760"/>
    </source>
</evidence>